<name>B6YS50_AZOPC</name>
<evidence type="ECO:0000313" key="4">
    <source>
        <dbReference type="Proteomes" id="UP000000723"/>
    </source>
</evidence>
<dbReference type="OrthoDB" id="3035199at2"/>
<evidence type="ECO:0000259" key="2">
    <source>
        <dbReference type="Pfam" id="PF01051"/>
    </source>
</evidence>
<dbReference type="Pfam" id="PF21205">
    <property type="entry name" value="Rep3_C"/>
    <property type="match status" value="1"/>
</dbReference>
<dbReference type="SUPFAM" id="SSF46785">
    <property type="entry name" value="Winged helix' DNA-binding domain"/>
    <property type="match status" value="1"/>
</dbReference>
<dbReference type="Pfam" id="PF01051">
    <property type="entry name" value="Rep3_N"/>
    <property type="match status" value="1"/>
</dbReference>
<dbReference type="KEGG" id="aps:CFPG_P1-1"/>
<sequence length="532" mass="62610">MEISSSEREGKNLIALKPSLMNKDVIQSYILTTAKYNFSIYQKRILYRIVEYFQALLQGKKLDKNFSIEHDSSGLPLISMPISCFRPNVKDKHYIQIKMALMDLQREIIQYETKERWESISLLAFPVILHYSRIVQFRLHPKVYEFVMDFSKGYRKYELETAMSFRSVYSMRFYELLSGQKHPLTYSIANIKAMFRLENKYKNVGVFISRVIEQAQKELDLKSPYSFTYELEYEEERKQHVGRKKITGITFIPVYRSENRNSILEYKDLCRTVVLSDVLLPEEQHFFVSLGFTEHELKSKYYNLLIDVEKARRQGRILITPVLLDYSKNKKNPKTYALKALRNEIRGWKEELSKQNQDKLSKQLQQEVKTFHQDKQSIHYFLKDYLGFSGEELDKVFEYVSTHGDHDCLDELIRSCNKDKDKMKASLQKSIQSIGSVSQRKKALKAAPKTTLKATHEVTSLEQRNDQTKEELIVEEETVKGKQIVNVSNQDQEKQEKTYTSVVQPSGRSSYIGIGKFIRNGMKRIKKYFHIH</sequence>
<reference evidence="4" key="1">
    <citation type="journal article" date="2008" name="Science">
        <title>Genome of an endosymbiont coupling N2 fixation to cellulolysis within RT protist cells in termite gut.</title>
        <authorList>
            <person name="Hongoh Y."/>
            <person name="Sharma V.K."/>
            <person name="Prakash T."/>
            <person name="Noda S."/>
            <person name="Toh H."/>
            <person name="Taylor T.D."/>
            <person name="Kudo T."/>
            <person name="Sakaki Y."/>
            <person name="Toyoda A."/>
            <person name="Hattori M."/>
            <person name="Ohkuma M."/>
        </authorList>
    </citation>
    <scope>NUCLEOTIDE SEQUENCE [LARGE SCALE GENOMIC DNA]</scope>
    <source>
        <plasmid evidence="4">pCFPG1</plasmid>
    </source>
</reference>
<dbReference type="Proteomes" id="UP000000723">
    <property type="component" value="Plasmid pCFPG1"/>
</dbReference>
<keyword evidence="4" id="KW-1185">Reference proteome</keyword>
<protein>
    <submittedName>
        <fullName evidence="3">Replication protein A</fullName>
    </submittedName>
</protein>
<evidence type="ECO:0000313" key="3">
    <source>
        <dbReference type="EMBL" id="BAG84022.1"/>
    </source>
</evidence>
<dbReference type="GO" id="GO:0003887">
    <property type="term" value="F:DNA-directed DNA polymerase activity"/>
    <property type="evidence" value="ECO:0007669"/>
    <property type="project" value="InterPro"/>
</dbReference>
<accession>B6YS50</accession>
<dbReference type="GO" id="GO:0006270">
    <property type="term" value="P:DNA replication initiation"/>
    <property type="evidence" value="ECO:0007669"/>
    <property type="project" value="InterPro"/>
</dbReference>
<comment type="similarity">
    <text evidence="1">Belongs to the initiator RepB protein family.</text>
</comment>
<keyword evidence="3" id="KW-0614">Plasmid</keyword>
<evidence type="ECO:0000256" key="1">
    <source>
        <dbReference type="ARBA" id="ARBA00038283"/>
    </source>
</evidence>
<dbReference type="InterPro" id="IPR000525">
    <property type="entry name" value="Initiator_Rep_WH1"/>
</dbReference>
<geneLocation type="plasmid" evidence="3 4">
    <name>pCFPG1</name>
</geneLocation>
<dbReference type="InterPro" id="IPR036390">
    <property type="entry name" value="WH_DNA-bd_sf"/>
</dbReference>
<dbReference type="Gene3D" id="1.10.10.10">
    <property type="entry name" value="Winged helix-like DNA-binding domain superfamily/Winged helix DNA-binding domain"/>
    <property type="match status" value="2"/>
</dbReference>
<proteinExistence type="inferred from homology"/>
<dbReference type="HOGENOM" id="CLU_038548_1_0_10"/>
<organism evidence="3 4">
    <name type="scientific">Azobacteroides pseudotrichonymphae genomovar. CFP2</name>
    <dbReference type="NCBI Taxonomy" id="511995"/>
    <lineage>
        <taxon>Bacteria</taxon>
        <taxon>Pseudomonadati</taxon>
        <taxon>Bacteroidota</taxon>
        <taxon>Bacteroidia</taxon>
        <taxon>Bacteroidales</taxon>
        <taxon>Candidatus Azobacteroides</taxon>
    </lineage>
</organism>
<dbReference type="EMBL" id="AP010657">
    <property type="protein sequence ID" value="BAG84022.1"/>
    <property type="molecule type" value="Genomic_DNA"/>
</dbReference>
<gene>
    <name evidence="3" type="ordered locus">CFPG_P1-1</name>
</gene>
<dbReference type="RefSeq" id="WP_012572988.1">
    <property type="nucleotide sequence ID" value="NC_011564.1"/>
</dbReference>
<dbReference type="InterPro" id="IPR036388">
    <property type="entry name" value="WH-like_DNA-bd_sf"/>
</dbReference>
<feature type="domain" description="Initiator Rep protein WH1" evidence="2">
    <location>
        <begin position="25"/>
        <end position="178"/>
    </location>
</feature>
<dbReference type="AlphaFoldDB" id="B6YS50"/>